<evidence type="ECO:0000256" key="2">
    <source>
        <dbReference type="SAM" id="MobiDB-lite"/>
    </source>
</evidence>
<gene>
    <name evidence="4" type="ORF">g.36742</name>
</gene>
<evidence type="ECO:0000313" key="4">
    <source>
        <dbReference type="EMBL" id="JAS21810.1"/>
    </source>
</evidence>
<protein>
    <recommendedName>
        <fullName evidence="3">TFIIS N-terminal domain-containing protein</fullName>
    </recommendedName>
</protein>
<feature type="compositionally biased region" description="Basic residues" evidence="2">
    <location>
        <begin position="317"/>
        <end position="332"/>
    </location>
</feature>
<name>A0A1B6D831_9HEMI</name>
<accession>A0A1B6D831</accession>
<dbReference type="PANTHER" id="PTHR46557:SF1">
    <property type="entry name" value="SERINE_THREONINE-PROTEIN PHOSPHATASE 1 REGULATORY SUBUNIT 10"/>
    <property type="match status" value="1"/>
</dbReference>
<dbReference type="InterPro" id="IPR035441">
    <property type="entry name" value="TFIIS/LEDGF_dom_sf"/>
</dbReference>
<dbReference type="SUPFAM" id="SSF47676">
    <property type="entry name" value="Conserved domain common to transcription factors TFIIS, elongin A, CRSP70"/>
    <property type="match status" value="1"/>
</dbReference>
<dbReference type="PANTHER" id="PTHR46557">
    <property type="entry name" value="SERINE/THREONINE-PROTEIN PHOSPHATASE 1 REGULATORY SUBUNIT 10-RELATED"/>
    <property type="match status" value="1"/>
</dbReference>
<feature type="domain" description="TFIIS N-terminal" evidence="3">
    <location>
        <begin position="71"/>
        <end position="146"/>
    </location>
</feature>
<dbReference type="GO" id="GO:0005634">
    <property type="term" value="C:nucleus"/>
    <property type="evidence" value="ECO:0007669"/>
    <property type="project" value="UniProtKB-SubCell"/>
</dbReference>
<feature type="compositionally biased region" description="Acidic residues" evidence="2">
    <location>
        <begin position="251"/>
        <end position="260"/>
    </location>
</feature>
<dbReference type="EMBL" id="GEDC01015488">
    <property type="protein sequence ID" value="JAS21810.1"/>
    <property type="molecule type" value="Transcribed_RNA"/>
</dbReference>
<dbReference type="AlphaFoldDB" id="A0A1B6D831"/>
<comment type="subcellular location">
    <subcellularLocation>
        <location evidence="1">Nucleus</location>
    </subcellularLocation>
</comment>
<feature type="compositionally biased region" description="Acidic residues" evidence="2">
    <location>
        <begin position="636"/>
        <end position="653"/>
    </location>
</feature>
<reference evidence="4" key="1">
    <citation type="submission" date="2015-12" db="EMBL/GenBank/DDBJ databases">
        <title>De novo transcriptome assembly of four potential Pierce s Disease insect vectors from Arizona vineyards.</title>
        <authorList>
            <person name="Tassone E.E."/>
        </authorList>
    </citation>
    <scope>NUCLEOTIDE SEQUENCE</scope>
</reference>
<feature type="compositionally biased region" description="Basic and acidic residues" evidence="2">
    <location>
        <begin position="336"/>
        <end position="389"/>
    </location>
</feature>
<proteinExistence type="predicted"/>
<dbReference type="GO" id="GO:0008157">
    <property type="term" value="F:protein phosphatase 1 binding"/>
    <property type="evidence" value="ECO:0007669"/>
    <property type="project" value="TreeGrafter"/>
</dbReference>
<dbReference type="GO" id="GO:0072357">
    <property type="term" value="C:PTW/PP1 phosphatase complex"/>
    <property type="evidence" value="ECO:0007669"/>
    <property type="project" value="TreeGrafter"/>
</dbReference>
<dbReference type="Gene3D" id="1.20.930.10">
    <property type="entry name" value="Conserved domain common to transcription factors TFIIS, elongin A, CRSP70"/>
    <property type="match status" value="1"/>
</dbReference>
<feature type="non-terminal residue" evidence="4">
    <location>
        <position position="791"/>
    </location>
</feature>
<feature type="compositionally biased region" description="Low complexity" evidence="2">
    <location>
        <begin position="297"/>
        <end position="307"/>
    </location>
</feature>
<feature type="compositionally biased region" description="Basic and acidic residues" evidence="2">
    <location>
        <begin position="519"/>
        <end position="539"/>
    </location>
</feature>
<feature type="compositionally biased region" description="Basic and acidic residues" evidence="2">
    <location>
        <begin position="411"/>
        <end position="448"/>
    </location>
</feature>
<dbReference type="PROSITE" id="PS51319">
    <property type="entry name" value="TFIIS_N"/>
    <property type="match status" value="1"/>
</dbReference>
<dbReference type="GO" id="GO:0000785">
    <property type="term" value="C:chromatin"/>
    <property type="evidence" value="ECO:0007669"/>
    <property type="project" value="TreeGrafter"/>
</dbReference>
<dbReference type="InterPro" id="IPR017923">
    <property type="entry name" value="TFIIS_N"/>
</dbReference>
<feature type="region of interest" description="Disordered" evidence="2">
    <location>
        <begin position="565"/>
        <end position="666"/>
    </location>
</feature>
<keyword evidence="1" id="KW-0539">Nucleus</keyword>
<feature type="region of interest" description="Disordered" evidence="2">
    <location>
        <begin position="240"/>
        <end position="266"/>
    </location>
</feature>
<organism evidence="4">
    <name type="scientific">Clastoptera arizonana</name>
    <name type="common">Arizona spittle bug</name>
    <dbReference type="NCBI Taxonomy" id="38151"/>
    <lineage>
        <taxon>Eukaryota</taxon>
        <taxon>Metazoa</taxon>
        <taxon>Ecdysozoa</taxon>
        <taxon>Arthropoda</taxon>
        <taxon>Hexapoda</taxon>
        <taxon>Insecta</taxon>
        <taxon>Pterygota</taxon>
        <taxon>Neoptera</taxon>
        <taxon>Paraneoptera</taxon>
        <taxon>Hemiptera</taxon>
        <taxon>Auchenorrhyncha</taxon>
        <taxon>Cercopoidea</taxon>
        <taxon>Clastopteridae</taxon>
        <taxon>Clastoptera</taxon>
    </lineage>
</organism>
<evidence type="ECO:0000256" key="1">
    <source>
        <dbReference type="PROSITE-ProRule" id="PRU00649"/>
    </source>
</evidence>
<feature type="region of interest" description="Disordered" evidence="2">
    <location>
        <begin position="278"/>
        <end position="543"/>
    </location>
</feature>
<sequence length="791" mass="89419">MPRIDPLQLLKCLSVLLKPNGGIKSKDEVQRLASLMTKFSKKLVSKCIYVSILKATETDLLIMFMSAGGWDLIYTWLSDGVIAKNWPLVNQLLDLLHVCPVDIERLKTNACPKLIKTLSKDYAAEENVRLLACKLVEQWLKIVRGEIEPVSVRVQPVKEEVNGEIIALNDVKRVNDSAGAKPASLNSTENIESEELPLVNVEDTRSESNPSENQLPVYKITIRDGKKLLAEVFSADRALVRSSGESTSTDPDIDDEESDEDIKPVKVSKKNYANKVKVNVKRPVQLKSDVSSRDSVDSNSSSTSNKSFRSREDRKQSGKRSRSFSPNRKSKIKSSANRDKQNIIKGRDKNSGKMSFNDKKNSDKSDKDKNIKIKSEKELQEEREFKESLSKIITPSISKLGKIPKKTNNTNKDEDDPKKESSKVSSSDIKKPIDYKKVPDIKKPEKKYSMSIGVKRSIDNDAKPKTVKTFNSKFRSTGLEETPPPPPKPVAKKPTIMPPPTIPEKKPNKRLSVSPDPQIPEKKTKSEPSIEERKPDKIGGIKLIPAKPKPMFLEESDVFMNALTAANLKEPRKRKRRTSASKDGVPENKKETNAGTPPSSPLETDEKSPPIAKPFKFYQDTLETSIESEETKVNPEPEENLEFLPPDEQDEVNSSENASQLSEEKRPYVRSEVYDQFGALVKGALVHFKSRRGPKKSVRWREGKDLEDIRHFEMDETERVNVTKNFTDMKQMERINERENFQMARKIAGEDVMEEKTRWQELIPCEFSGATVIPGKNSIEKDVQYAREKTV</sequence>
<evidence type="ECO:0000259" key="3">
    <source>
        <dbReference type="PROSITE" id="PS51319"/>
    </source>
</evidence>